<reference evidence="2 3" key="1">
    <citation type="submission" date="2021-02" db="EMBL/GenBank/DDBJ databases">
        <title>De Novo genome assembly of isolated myxobacteria.</title>
        <authorList>
            <person name="Stevens D.C."/>
        </authorList>
    </citation>
    <scope>NUCLEOTIDE SEQUENCE [LARGE SCALE GENOMIC DNA]</scope>
    <source>
        <strain evidence="3">SCPEA02</strain>
    </source>
</reference>
<keyword evidence="3" id="KW-1185">Reference proteome</keyword>
<proteinExistence type="predicted"/>
<dbReference type="Gene3D" id="1.10.10.1320">
    <property type="entry name" value="Anti-sigma factor, zinc-finger domain"/>
    <property type="match status" value="1"/>
</dbReference>
<gene>
    <name evidence="2" type="ORF">JY651_42020</name>
</gene>
<name>A0ABX7NS06_9BACT</name>
<feature type="domain" description="Putative zinc-finger" evidence="1">
    <location>
        <begin position="8"/>
        <end position="36"/>
    </location>
</feature>
<evidence type="ECO:0000313" key="3">
    <source>
        <dbReference type="Proteomes" id="UP000662747"/>
    </source>
</evidence>
<sequence length="161" mass="17204">MSACREADLDALLAGELAPEDAARVDAHVDTCPACRHAMTWLRLERGWMAQRARRMPPRPALDFAALEARLSRPAIPTWVPLRGAWSNWGRMLMAATAAVAFVGLSLTQGGATSLGDEPFGRDTRPSMLGEACEDPSREAVAALEASVGACLVASPFISSR</sequence>
<evidence type="ECO:0000313" key="2">
    <source>
        <dbReference type="EMBL" id="QSQ21671.1"/>
    </source>
</evidence>
<evidence type="ECO:0000259" key="1">
    <source>
        <dbReference type="Pfam" id="PF13490"/>
    </source>
</evidence>
<dbReference type="RefSeq" id="WP_206723248.1">
    <property type="nucleotide sequence ID" value="NZ_CP071090.1"/>
</dbReference>
<accession>A0ABX7NS06</accession>
<dbReference type="InterPro" id="IPR041916">
    <property type="entry name" value="Anti_sigma_zinc_sf"/>
</dbReference>
<dbReference type="EMBL" id="CP071090">
    <property type="protein sequence ID" value="QSQ21671.1"/>
    <property type="molecule type" value="Genomic_DNA"/>
</dbReference>
<dbReference type="Pfam" id="PF13490">
    <property type="entry name" value="zf-HC2"/>
    <property type="match status" value="1"/>
</dbReference>
<dbReference type="InterPro" id="IPR027383">
    <property type="entry name" value="Znf_put"/>
</dbReference>
<organism evidence="2 3">
    <name type="scientific">Pyxidicoccus parkwayensis</name>
    <dbReference type="NCBI Taxonomy" id="2813578"/>
    <lineage>
        <taxon>Bacteria</taxon>
        <taxon>Pseudomonadati</taxon>
        <taxon>Myxococcota</taxon>
        <taxon>Myxococcia</taxon>
        <taxon>Myxococcales</taxon>
        <taxon>Cystobacterineae</taxon>
        <taxon>Myxococcaceae</taxon>
        <taxon>Pyxidicoccus</taxon>
    </lineage>
</organism>
<dbReference type="Proteomes" id="UP000662747">
    <property type="component" value="Chromosome"/>
</dbReference>
<protein>
    <submittedName>
        <fullName evidence="2">Zf-HC2 domain-containing protein</fullName>
    </submittedName>
</protein>